<proteinExistence type="predicted"/>
<feature type="domain" description="Hydantoinase A/oxoprolinase" evidence="2">
    <location>
        <begin position="192"/>
        <end position="364"/>
    </location>
</feature>
<feature type="domain" description="S-Me-THD N-terminal" evidence="4">
    <location>
        <begin position="609"/>
        <end position="766"/>
    </location>
</feature>
<evidence type="ECO:0000313" key="6">
    <source>
        <dbReference type="EMBL" id="KAJ5078435.1"/>
    </source>
</evidence>
<evidence type="ECO:0000259" key="5">
    <source>
        <dbReference type="Pfam" id="PF20906"/>
    </source>
</evidence>
<dbReference type="GO" id="GO:0016787">
    <property type="term" value="F:hydrolase activity"/>
    <property type="evidence" value="ECO:0007669"/>
    <property type="project" value="InterPro"/>
</dbReference>
<dbReference type="Pfam" id="PF01968">
    <property type="entry name" value="Hydantoinase_A"/>
    <property type="match status" value="1"/>
</dbReference>
<dbReference type="InterPro" id="IPR045079">
    <property type="entry name" value="Oxoprolinase-like"/>
</dbReference>
<accession>A0A9Q0LV37</accession>
<evidence type="ECO:0000256" key="1">
    <source>
        <dbReference type="SAM" id="Coils"/>
    </source>
</evidence>
<evidence type="ECO:0000313" key="7">
    <source>
        <dbReference type="Proteomes" id="UP001149090"/>
    </source>
</evidence>
<evidence type="ECO:0000259" key="3">
    <source>
        <dbReference type="Pfam" id="PF05378"/>
    </source>
</evidence>
<dbReference type="PANTHER" id="PTHR11365:SF10">
    <property type="entry name" value="HYDANTOINASE_OXOPROLINASE"/>
    <property type="match status" value="1"/>
</dbReference>
<dbReference type="SUPFAM" id="SSF160991">
    <property type="entry name" value="CV3147-like"/>
    <property type="match status" value="1"/>
</dbReference>
<keyword evidence="1" id="KW-0175">Coiled coil</keyword>
<dbReference type="Pfam" id="PF05378">
    <property type="entry name" value="Hydant_A_N"/>
    <property type="match status" value="1"/>
</dbReference>
<gene>
    <name evidence="6" type="ORF">M0811_04760</name>
</gene>
<dbReference type="OrthoDB" id="5404895at2759"/>
<dbReference type="InterPro" id="IPR024071">
    <property type="entry name" value="S-Me-THD_C_sf"/>
</dbReference>
<dbReference type="AlphaFoldDB" id="A0A9Q0LV37"/>
<dbReference type="Gene3D" id="3.40.1610.10">
    <property type="entry name" value="CV3147-like domain"/>
    <property type="match status" value="1"/>
</dbReference>
<dbReference type="Gene3D" id="2.40.390.10">
    <property type="entry name" value="CV3147-like"/>
    <property type="match status" value="1"/>
</dbReference>
<dbReference type="InterPro" id="IPR010318">
    <property type="entry name" value="S-Me-THD_N"/>
</dbReference>
<dbReference type="PANTHER" id="PTHR11365">
    <property type="entry name" value="5-OXOPROLINASE RELATED"/>
    <property type="match status" value="1"/>
</dbReference>
<keyword evidence="7" id="KW-1185">Reference proteome</keyword>
<feature type="domain" description="Hydantoinase/oxoprolinase N-terminal" evidence="3">
    <location>
        <begin position="3"/>
        <end position="172"/>
    </location>
</feature>
<dbReference type="InterPro" id="IPR043129">
    <property type="entry name" value="ATPase_NBD"/>
</dbReference>
<sequence>MIRIGIDVGSTNTDAVLAVGREVKSSHKETTTKPVSIGVIKGIETVLKKAKKTPKEIEAIMIGTTQFVNAFIEKKHLKKVAVLRISGPSTQSIKGCSSWPQDLANKVCGFFDFLPGGFEYNGELISKFDEEEIKKACEKIKHLKITQVTLTGVFSPLNPEHELKAKQIIKKEIPSCQVTMSHKLGNIGILERENSAVINSSLQPYASQNISQIEQILRDFGFICPLYFTQNDGTLMTVKKAKKYPVLTFSSGPTNSMRGAAFLSNIKNAIVCDIGGLSADIGVLVSGFPRETGLISNSIAGISTSFRLPDVLSIGLGGGSKIRYEEKNGKIENVTIGPDSLGHLLEKKGIAFGGDVLCLSDIAISKKIANFGNFEKVSSLNPELIEKCYSKMFEMLETAIDQMKTSNEPLPILLVGGGAALIPEDAVILGSKLTRPKYFDVCNAIGAVNAQIGHSIDQTCTFSNEEDSRNKVLKKLEEEAREKVILNGAIKETVKVADIEDIPLAYLPGKSSRIKLKVVGDLLIDRKESKGNQNVNENVNEKEKENEQIEVEKSFESITIQKLENIFKEEQEMEKEQEMENEMEKEIPKEEVKDRILVDKNGYWILEEKDIHFIATGAAILGSGGGGSPKINSIRAIEVIRSGKQIKIKSPKDIGDDEKYLMVAGLGSPAVAVEKIFSGEETQTSIEAMKNVYNLDHLDGLIPAEIGGLNSLEPMIVGARMGLPTLSCDSMSRAFPQLNQVSFFIYGQDPFPCAISDERKNSVIVHHAQDSKSLEGMMRSLVAFNFGAIAGVALPVITGEMIKKYGFLNTIDQAWRIGKVIHQAKLQKVDPVKAIFNSGQNGKVIFVGKIFEIERRTTTGFAIGSVRVQGFDSFANSECKVDFQNENLIAKIDGKTVVTTPDIIVFVETLTAHPITTEDLRYGQRVSVLAFPAPPLLTNEKALAHVGPKAFGFKDEEYKPFADYSAPSSVFDTEKIEKI</sequence>
<dbReference type="InterPro" id="IPR002821">
    <property type="entry name" value="Hydantoinase_A"/>
</dbReference>
<dbReference type="InterPro" id="IPR048350">
    <property type="entry name" value="S-Me-THD-like_C"/>
</dbReference>
<name>A0A9Q0LV37_ANAIG</name>
<protein>
    <submittedName>
        <fullName evidence="6">Hydantoinase</fullName>
    </submittedName>
</protein>
<dbReference type="InterPro" id="IPR008040">
    <property type="entry name" value="Hydant_A_N"/>
</dbReference>
<dbReference type="Pfam" id="PF20906">
    <property type="entry name" value="S-Me-THD_C"/>
    <property type="match status" value="1"/>
</dbReference>
<feature type="coiled-coil region" evidence="1">
    <location>
        <begin position="532"/>
        <end position="593"/>
    </location>
</feature>
<evidence type="ECO:0000259" key="4">
    <source>
        <dbReference type="Pfam" id="PF06032"/>
    </source>
</evidence>
<dbReference type="Pfam" id="PF06032">
    <property type="entry name" value="S-Me-THD_N"/>
    <property type="match status" value="1"/>
</dbReference>
<reference evidence="6" key="1">
    <citation type="submission" date="2022-10" db="EMBL/GenBank/DDBJ databases">
        <title>Novel sulphate-reducing endosymbionts in the free-living metamonad Anaeramoeba.</title>
        <authorList>
            <person name="Jerlstrom-Hultqvist J."/>
            <person name="Cepicka I."/>
            <person name="Gallot-Lavallee L."/>
            <person name="Salas-Leiva D."/>
            <person name="Curtis B.A."/>
            <person name="Zahonova K."/>
            <person name="Pipaliya S."/>
            <person name="Dacks J."/>
            <person name="Roger A.J."/>
        </authorList>
    </citation>
    <scope>NUCLEOTIDE SEQUENCE</scope>
    <source>
        <strain evidence="6">BMAN</strain>
    </source>
</reference>
<evidence type="ECO:0000259" key="2">
    <source>
        <dbReference type="Pfam" id="PF01968"/>
    </source>
</evidence>
<organism evidence="6 7">
    <name type="scientific">Anaeramoeba ignava</name>
    <name type="common">Anaerobic marine amoeba</name>
    <dbReference type="NCBI Taxonomy" id="1746090"/>
    <lineage>
        <taxon>Eukaryota</taxon>
        <taxon>Metamonada</taxon>
        <taxon>Anaeramoebidae</taxon>
        <taxon>Anaeramoeba</taxon>
    </lineage>
</organism>
<dbReference type="InterPro" id="IPR027479">
    <property type="entry name" value="S-Me-THD_N_sf"/>
</dbReference>
<dbReference type="Proteomes" id="UP001149090">
    <property type="component" value="Unassembled WGS sequence"/>
</dbReference>
<dbReference type="EMBL" id="JAPDFW010000053">
    <property type="protein sequence ID" value="KAJ5078435.1"/>
    <property type="molecule type" value="Genomic_DNA"/>
</dbReference>
<dbReference type="OMA" id="RVNYSMP"/>
<dbReference type="SUPFAM" id="SSF53067">
    <property type="entry name" value="Actin-like ATPase domain"/>
    <property type="match status" value="1"/>
</dbReference>
<feature type="domain" description="S-Me-THD-like C-terminal" evidence="5">
    <location>
        <begin position="770"/>
        <end position="960"/>
    </location>
</feature>
<comment type="caution">
    <text evidence="6">The sequence shown here is derived from an EMBL/GenBank/DDBJ whole genome shotgun (WGS) entry which is preliminary data.</text>
</comment>